<protein>
    <recommendedName>
        <fullName evidence="5">Mid2 domain-containing protein</fullName>
    </recommendedName>
</protein>
<feature type="compositionally biased region" description="Polar residues" evidence="1">
    <location>
        <begin position="282"/>
        <end position="295"/>
    </location>
</feature>
<evidence type="ECO:0000313" key="4">
    <source>
        <dbReference type="Proteomes" id="UP000269276"/>
    </source>
</evidence>
<feature type="region of interest" description="Disordered" evidence="1">
    <location>
        <begin position="425"/>
        <end position="478"/>
    </location>
</feature>
<feature type="region of interest" description="Disordered" evidence="1">
    <location>
        <begin position="57"/>
        <end position="260"/>
    </location>
</feature>
<name>A0A3M7DRG2_HORWE</name>
<dbReference type="Proteomes" id="UP000269276">
    <property type="component" value="Unassembled WGS sequence"/>
</dbReference>
<dbReference type="AlphaFoldDB" id="A0A3M7DRG2"/>
<sequence length="478" mass="48869">MVPPTRRVSILILIFIRPPQMVLAHFCLAVTMLALFSFGFATIKAEKLPDGIMPQKRQVAGTGVSTSTTPETTSPTSQTTDDPSTSETTATSDTPTTTTPTEASSDTPASTTATPTSEQTSPTTTQPSPSTTTAAPSSTEDSSTTAPPTTSEDSSTDATTTPTSTPQSTSDPSSTDNTSEPSSTDNSSDASTTPSSTDNQSSTDNPSSAQSTPTASADSTQTSDASSQTSPASSRGSSQQSSTMIPTTIDVTTTNSDGSTYTSRLTTSTLVAAAAANDRSSRTTSAPVSTGTGKSSNIVVIGTSTLNRSTLKHATTITSALVAEQTLPQTYTSYWTSDGTAYSSVITTGGVVTSTTGYATATVEPSLRNGGGDGTNLSTSSKKILGGVLGGVGGAILIGGIAFVCWRLWGKKHKPDLLPQEDEMLDSRDDSISREKVRRGSNGLPLDVGGMGSDGGGDPMEEEGYRNPNGRVNAASNF</sequence>
<organism evidence="3 4">
    <name type="scientific">Hortaea werneckii</name>
    <name type="common">Black yeast</name>
    <name type="synonym">Cladosporium werneckii</name>
    <dbReference type="NCBI Taxonomy" id="91943"/>
    <lineage>
        <taxon>Eukaryota</taxon>
        <taxon>Fungi</taxon>
        <taxon>Dikarya</taxon>
        <taxon>Ascomycota</taxon>
        <taxon>Pezizomycotina</taxon>
        <taxon>Dothideomycetes</taxon>
        <taxon>Dothideomycetidae</taxon>
        <taxon>Mycosphaerellales</taxon>
        <taxon>Teratosphaeriaceae</taxon>
        <taxon>Hortaea</taxon>
    </lineage>
</organism>
<feature type="compositionally biased region" description="Basic and acidic residues" evidence="1">
    <location>
        <begin position="425"/>
        <end position="435"/>
    </location>
</feature>
<dbReference type="OrthoDB" id="5425782at2759"/>
<gene>
    <name evidence="3" type="ORF">D0863_08197</name>
</gene>
<evidence type="ECO:0008006" key="5">
    <source>
        <dbReference type="Google" id="ProtNLM"/>
    </source>
</evidence>
<feature type="compositionally biased region" description="Low complexity" evidence="1">
    <location>
        <begin position="65"/>
        <end position="198"/>
    </location>
</feature>
<dbReference type="EMBL" id="QWIP01000295">
    <property type="protein sequence ID" value="RMY66824.1"/>
    <property type="molecule type" value="Genomic_DNA"/>
</dbReference>
<evidence type="ECO:0000256" key="2">
    <source>
        <dbReference type="SAM" id="Phobius"/>
    </source>
</evidence>
<feature type="compositionally biased region" description="Gly residues" evidence="1">
    <location>
        <begin position="449"/>
        <end position="458"/>
    </location>
</feature>
<evidence type="ECO:0000256" key="1">
    <source>
        <dbReference type="SAM" id="MobiDB-lite"/>
    </source>
</evidence>
<keyword evidence="2" id="KW-0472">Membrane</keyword>
<proteinExistence type="predicted"/>
<feature type="transmembrane region" description="Helical" evidence="2">
    <location>
        <begin position="21"/>
        <end position="43"/>
    </location>
</feature>
<keyword evidence="2" id="KW-1133">Transmembrane helix</keyword>
<accession>A0A3M7DRG2</accession>
<feature type="region of interest" description="Disordered" evidence="1">
    <location>
        <begin position="276"/>
        <end position="295"/>
    </location>
</feature>
<feature type="transmembrane region" description="Helical" evidence="2">
    <location>
        <begin position="384"/>
        <end position="409"/>
    </location>
</feature>
<keyword evidence="2" id="KW-0812">Transmembrane</keyword>
<feature type="compositionally biased region" description="Low complexity" evidence="1">
    <location>
        <begin position="207"/>
        <end position="260"/>
    </location>
</feature>
<comment type="caution">
    <text evidence="3">The sequence shown here is derived from an EMBL/GenBank/DDBJ whole genome shotgun (WGS) entry which is preliminary data.</text>
</comment>
<reference evidence="3 4" key="1">
    <citation type="journal article" date="2018" name="BMC Genomics">
        <title>Genomic evidence for intraspecific hybridization in a clonal and extremely halotolerant yeast.</title>
        <authorList>
            <person name="Gostincar C."/>
            <person name="Stajich J.E."/>
            <person name="Zupancic J."/>
            <person name="Zalar P."/>
            <person name="Gunde-Cimerman N."/>
        </authorList>
    </citation>
    <scope>NUCLEOTIDE SEQUENCE [LARGE SCALE GENOMIC DNA]</scope>
    <source>
        <strain evidence="3 4">EXF-2682</strain>
    </source>
</reference>
<evidence type="ECO:0000313" key="3">
    <source>
        <dbReference type="EMBL" id="RMY66824.1"/>
    </source>
</evidence>